<accession>A0A346E0I6</accession>
<dbReference type="EMBL" id="CP028360">
    <property type="protein sequence ID" value="AXN02491.1"/>
    <property type="molecule type" value="Genomic_DNA"/>
</dbReference>
<evidence type="ECO:0000313" key="1">
    <source>
        <dbReference type="EMBL" id="AXN02491.1"/>
    </source>
</evidence>
<name>A0A346E0I6_9PROT</name>
<dbReference type="Proteomes" id="UP000257084">
    <property type="component" value="Chromosome"/>
</dbReference>
<dbReference type="KEGG" id="vfg:C9I84_099"/>
<gene>
    <name evidence="1" type="ORF">C9I84_099</name>
</gene>
<sequence>MKLSYSNLQNFVLPKNFKIFREVLEIEGIENNIKKDIFHIKLLYNIKKLYFFKSIFENLKYNILNKIENHFILKKRENVKNIKKYVLIIKKIWSNVLINSFILKLKIKYGIHISKIYFENFILFYIKKISNTKYFNLLYKEIYLYLNKISVINFNTIFFFKKKKNILIKISIIKDNLFNNILNKLSLLYKSFDNKKILISIDKRIFFLLKQNSFKFEKTFLEINNKITCLNYYLNKRVKFCKTESNLVNKIIFKLTKEKYKMLTTSSFTSFKKKKSIEILNPEKDRFLRTNIRDNLIKKHHKEKKFFEIGNVFKKKKYILQTKNICIVNNILKTNINSFTNSISFLLNFFNKLYFKNKLILFKKKNIYGLIGKYIFLNKTFIFFEIELNNFLYKNIFNEEKYFYKKKNEKYFIIKIKNKKINKLIKFRKNFFLVKNHKKNKTTFFLLKTSVYYKNLNDLKKKKNDSKIKKILKLSC</sequence>
<dbReference type="AlphaFoldDB" id="A0A346E0I6"/>
<organism evidence="1 2">
    <name type="scientific">Candidatus Vidania fulgoroideorum</name>
    <dbReference type="NCBI Taxonomy" id="881286"/>
    <lineage>
        <taxon>Bacteria</taxon>
        <taxon>Pseudomonadati</taxon>
        <taxon>Pseudomonadota</taxon>
        <taxon>Betaproteobacteria</taxon>
        <taxon>Candidatus Vidania</taxon>
    </lineage>
</organism>
<keyword evidence="2" id="KW-1185">Reference proteome</keyword>
<proteinExistence type="predicted"/>
<protein>
    <submittedName>
        <fullName evidence="1">Uncharacterized protein</fullName>
    </submittedName>
</protein>
<reference evidence="1 2" key="1">
    <citation type="submission" date="2018-03" db="EMBL/GenBank/DDBJ databases">
        <title>A parallel universe: an anciently diverged bacterial symbiosis in a Hawaiian planthopper (Hemiptera: Cixiidae) reveals rearranged nutritional responsibilities.</title>
        <authorList>
            <person name="Bennett G."/>
            <person name="Mao M."/>
        </authorList>
    </citation>
    <scope>NUCLEOTIDE SEQUENCE [LARGE SCALE GENOMIC DNA]</scope>
    <source>
        <strain evidence="1 2">OLIH</strain>
    </source>
</reference>
<evidence type="ECO:0000313" key="2">
    <source>
        <dbReference type="Proteomes" id="UP000257084"/>
    </source>
</evidence>